<evidence type="ECO:0000256" key="7">
    <source>
        <dbReference type="ARBA" id="ARBA00023014"/>
    </source>
</evidence>
<dbReference type="EMBL" id="BMRJ01000002">
    <property type="protein sequence ID" value="GGR31570.1"/>
    <property type="molecule type" value="Genomic_DNA"/>
</dbReference>
<dbReference type="PROSITE" id="PS01305">
    <property type="entry name" value="MOAA_NIFB_PQQE"/>
    <property type="match status" value="1"/>
</dbReference>
<comment type="pathway">
    <text evidence="12">Cofactor biosynthesis; molybdopterin biosynthesis.</text>
</comment>
<dbReference type="Pfam" id="PF04055">
    <property type="entry name" value="Radical_SAM"/>
    <property type="match status" value="1"/>
</dbReference>
<keyword evidence="2 12" id="KW-0004">4Fe-4S</keyword>
<sequence length="363" mass="39547">MTITTPARAGRGGARRLPASGELPDRLGRPMRDLRISITDRCNFRCVYCMPKAVFGRDYAFLDRDELLSFDEIVRIARVAAAHGVEKLRLTGGEPLLRRGVEELVARLAELRTPDGRPLELALTTNGAALAVKARALRDAGLTRVTVSLDSLDDAKFQEMNDVRFPVARVLAGIDAAHEAGLGPIKLNMVVKRGLNDDEVVAMARHFKGTPYTLRFIEYMDVGTSNGWDLAEVVPSAEIVERIGAELPLVPIGRSAPGETAARWRYADGEGEIGVISSVTNAFCGTCNRARISTEGRLFTCLFASEGHDLRAILRGGADDAELARAMAAIWGARDDRYSELRATLTPELRAARPKIEMSYIGG</sequence>
<keyword evidence="8 12" id="KW-0342">GTP-binding</keyword>
<feature type="binding site" evidence="12">
    <location>
        <begin position="289"/>
        <end position="291"/>
    </location>
    <ligand>
        <name>GTP</name>
        <dbReference type="ChEBI" id="CHEBI:37565"/>
    </ligand>
</feature>
<evidence type="ECO:0000256" key="11">
    <source>
        <dbReference type="ARBA" id="ARBA00048697"/>
    </source>
</evidence>
<accession>A0A918FE08</accession>
<dbReference type="EC" id="4.1.99.22" evidence="1 12"/>
<dbReference type="GO" id="GO:0061798">
    <property type="term" value="F:GTP 3',8'-cyclase activity"/>
    <property type="evidence" value="ECO:0007669"/>
    <property type="project" value="UniProtKB-UniRule"/>
</dbReference>
<dbReference type="NCBIfam" id="TIGR02666">
    <property type="entry name" value="moaA"/>
    <property type="match status" value="1"/>
</dbReference>
<dbReference type="HAMAP" id="MF_01225_B">
    <property type="entry name" value="MoaA_B"/>
    <property type="match status" value="1"/>
</dbReference>
<feature type="binding site" evidence="12">
    <location>
        <position position="48"/>
    </location>
    <ligand>
        <name>S-adenosyl-L-methionine</name>
        <dbReference type="ChEBI" id="CHEBI:59789"/>
    </ligand>
</feature>
<dbReference type="AlphaFoldDB" id="A0A918FE08"/>
<feature type="binding site" evidence="12">
    <location>
        <position position="220"/>
    </location>
    <ligand>
        <name>S-adenosyl-L-methionine</name>
        <dbReference type="ChEBI" id="CHEBI:59789"/>
    </ligand>
</feature>
<protein>
    <recommendedName>
        <fullName evidence="1 12">GTP 3',8-cyclase</fullName>
        <ecNumber evidence="1 12">4.1.99.22</ecNumber>
    </recommendedName>
    <alternativeName>
        <fullName evidence="12">Molybdenum cofactor biosynthesis protein A</fullName>
    </alternativeName>
</protein>
<dbReference type="SUPFAM" id="SSF102114">
    <property type="entry name" value="Radical SAM enzymes"/>
    <property type="match status" value="1"/>
</dbReference>
<feature type="binding site" evidence="12">
    <location>
        <position position="93"/>
    </location>
    <ligand>
        <name>S-adenosyl-L-methionine</name>
        <dbReference type="ChEBI" id="CHEBI:59789"/>
    </ligand>
</feature>
<feature type="binding site" evidence="12">
    <location>
        <position position="42"/>
    </location>
    <ligand>
        <name>[4Fe-4S] cluster</name>
        <dbReference type="ChEBI" id="CHEBI:49883"/>
        <label>1</label>
        <note>4Fe-4S-S-AdoMet</note>
    </ligand>
</feature>
<organism evidence="15 16">
    <name type="scientific">Agromyces mediolanus</name>
    <name type="common">Corynebacterium mediolanum</name>
    <dbReference type="NCBI Taxonomy" id="41986"/>
    <lineage>
        <taxon>Bacteria</taxon>
        <taxon>Bacillati</taxon>
        <taxon>Actinomycetota</taxon>
        <taxon>Actinomycetes</taxon>
        <taxon>Micrococcales</taxon>
        <taxon>Microbacteriaceae</taxon>
        <taxon>Agromyces</taxon>
    </lineage>
</organism>
<dbReference type="InterPro" id="IPR010505">
    <property type="entry name" value="MoaA_twitch"/>
</dbReference>
<evidence type="ECO:0000313" key="16">
    <source>
        <dbReference type="Proteomes" id="UP000610303"/>
    </source>
</evidence>
<dbReference type="InterPro" id="IPR040064">
    <property type="entry name" value="MoaA-like"/>
</dbReference>
<feature type="binding site" evidence="12">
    <location>
        <position position="148"/>
    </location>
    <ligand>
        <name>S-adenosyl-L-methionine</name>
        <dbReference type="ChEBI" id="CHEBI:59789"/>
    </ligand>
</feature>
<feature type="binding site" evidence="12">
    <location>
        <position position="46"/>
    </location>
    <ligand>
        <name>[4Fe-4S] cluster</name>
        <dbReference type="ChEBI" id="CHEBI:49883"/>
        <label>1</label>
        <note>4Fe-4S-S-AdoMet</note>
    </ligand>
</feature>
<feature type="binding site" evidence="12">
    <location>
        <position position="284"/>
    </location>
    <ligand>
        <name>[4Fe-4S] cluster</name>
        <dbReference type="ChEBI" id="CHEBI:49883"/>
        <label>2</label>
        <note>4Fe-4S-substrate</note>
    </ligand>
</feature>
<evidence type="ECO:0000256" key="6">
    <source>
        <dbReference type="ARBA" id="ARBA00023004"/>
    </source>
</evidence>
<feature type="binding site" evidence="12">
    <location>
        <position position="186"/>
    </location>
    <ligand>
        <name>GTP</name>
        <dbReference type="ChEBI" id="CHEBI:37565"/>
    </ligand>
</feature>
<dbReference type="InterPro" id="IPR050105">
    <property type="entry name" value="MoCo_biosynth_MoaA/MoaC"/>
</dbReference>
<feature type="binding site" evidence="12">
    <location>
        <position position="301"/>
    </location>
    <ligand>
        <name>[4Fe-4S] cluster</name>
        <dbReference type="ChEBI" id="CHEBI:49883"/>
        <label>2</label>
        <note>4Fe-4S-substrate</note>
    </ligand>
</feature>
<evidence type="ECO:0000256" key="9">
    <source>
        <dbReference type="ARBA" id="ARBA00023150"/>
    </source>
</evidence>
<comment type="caution">
    <text evidence="15">The sequence shown here is derived from an EMBL/GenBank/DDBJ whole genome shotgun (WGS) entry which is preliminary data.</text>
</comment>
<dbReference type="InterPro" id="IPR058240">
    <property type="entry name" value="rSAM_sf"/>
</dbReference>
<evidence type="ECO:0000256" key="3">
    <source>
        <dbReference type="ARBA" id="ARBA00022691"/>
    </source>
</evidence>
<gene>
    <name evidence="12 15" type="primary">moaA</name>
    <name evidence="15" type="ORF">GCM10010196_27350</name>
</gene>
<comment type="catalytic activity">
    <reaction evidence="11 12">
        <text>GTP + AH2 + S-adenosyl-L-methionine = (8S)-3',8-cyclo-7,8-dihydroguanosine 5'-triphosphate + 5'-deoxyadenosine + L-methionine + A + H(+)</text>
        <dbReference type="Rhea" id="RHEA:49576"/>
        <dbReference type="ChEBI" id="CHEBI:13193"/>
        <dbReference type="ChEBI" id="CHEBI:15378"/>
        <dbReference type="ChEBI" id="CHEBI:17319"/>
        <dbReference type="ChEBI" id="CHEBI:17499"/>
        <dbReference type="ChEBI" id="CHEBI:37565"/>
        <dbReference type="ChEBI" id="CHEBI:57844"/>
        <dbReference type="ChEBI" id="CHEBI:59789"/>
        <dbReference type="ChEBI" id="CHEBI:131766"/>
        <dbReference type="EC" id="4.1.99.22"/>
    </reaction>
</comment>
<dbReference type="GO" id="GO:1904047">
    <property type="term" value="F:S-adenosyl-L-methionine binding"/>
    <property type="evidence" value="ECO:0007669"/>
    <property type="project" value="UniProtKB-UniRule"/>
</dbReference>
<feature type="binding site" evidence="12">
    <location>
        <position position="35"/>
    </location>
    <ligand>
        <name>GTP</name>
        <dbReference type="ChEBI" id="CHEBI:37565"/>
    </ligand>
</feature>
<keyword evidence="9 12" id="KW-0501">Molybdenum cofactor biosynthesis</keyword>
<keyword evidence="6 12" id="KW-0408">Iron</keyword>
<dbReference type="InterPro" id="IPR007197">
    <property type="entry name" value="rSAM"/>
</dbReference>
<reference evidence="15" key="2">
    <citation type="submission" date="2020-09" db="EMBL/GenBank/DDBJ databases">
        <authorList>
            <person name="Sun Q."/>
            <person name="Ohkuma M."/>
        </authorList>
    </citation>
    <scope>NUCLEOTIDE SEQUENCE</scope>
    <source>
        <strain evidence="15">JCM 3346</strain>
    </source>
</reference>
<comment type="subunit">
    <text evidence="12">Monomer and homodimer.</text>
</comment>
<feature type="binding site" evidence="12">
    <location>
        <position position="49"/>
    </location>
    <ligand>
        <name>[4Fe-4S] cluster</name>
        <dbReference type="ChEBI" id="CHEBI:49883"/>
        <label>1</label>
        <note>4Fe-4S-S-AdoMet</note>
    </ligand>
</feature>
<dbReference type="SFLD" id="SFLDS00029">
    <property type="entry name" value="Radical_SAM"/>
    <property type="match status" value="1"/>
</dbReference>
<proteinExistence type="inferred from homology"/>
<dbReference type="GO" id="GO:0005525">
    <property type="term" value="F:GTP binding"/>
    <property type="evidence" value="ECO:0007669"/>
    <property type="project" value="UniProtKB-UniRule"/>
</dbReference>
<comment type="similarity">
    <text evidence="12">Belongs to the radical SAM superfamily. MoaA family.</text>
</comment>
<dbReference type="Pfam" id="PF06463">
    <property type="entry name" value="Mob_synth_C"/>
    <property type="match status" value="1"/>
</dbReference>
<keyword evidence="16" id="KW-1185">Reference proteome</keyword>
<dbReference type="Gene3D" id="3.20.20.70">
    <property type="entry name" value="Aldolase class I"/>
    <property type="match status" value="1"/>
</dbReference>
<dbReference type="CDD" id="cd21117">
    <property type="entry name" value="Twitch_MoaA"/>
    <property type="match status" value="1"/>
</dbReference>
<comment type="function">
    <text evidence="12">Catalyzes the cyclization of GTP to (8S)-3',8-cyclo-7,8-dihydroguanosine 5'-triphosphate.</text>
</comment>
<dbReference type="GO" id="GO:0046872">
    <property type="term" value="F:metal ion binding"/>
    <property type="evidence" value="ECO:0007669"/>
    <property type="project" value="UniProtKB-KW"/>
</dbReference>
<dbReference type="GO" id="GO:0006777">
    <property type="term" value="P:Mo-molybdopterin cofactor biosynthetic process"/>
    <property type="evidence" value="ECO:0007669"/>
    <property type="project" value="UniProtKB-UniRule"/>
</dbReference>
<evidence type="ECO:0000256" key="5">
    <source>
        <dbReference type="ARBA" id="ARBA00022741"/>
    </source>
</evidence>
<evidence type="ECO:0000256" key="2">
    <source>
        <dbReference type="ARBA" id="ARBA00022485"/>
    </source>
</evidence>
<evidence type="ECO:0000256" key="12">
    <source>
        <dbReference type="HAMAP-Rule" id="MF_01225"/>
    </source>
</evidence>
<evidence type="ECO:0000256" key="10">
    <source>
        <dbReference type="ARBA" id="ARBA00023239"/>
    </source>
</evidence>
<evidence type="ECO:0000313" key="15">
    <source>
        <dbReference type="EMBL" id="GGR31570.1"/>
    </source>
</evidence>
<dbReference type="InterPro" id="IPR006638">
    <property type="entry name" value="Elp3/MiaA/NifB-like_rSAM"/>
</dbReference>
<dbReference type="SFLD" id="SFLDG01386">
    <property type="entry name" value="main_SPASM_domain-containing"/>
    <property type="match status" value="1"/>
</dbReference>
<evidence type="ECO:0000256" key="13">
    <source>
        <dbReference type="SAM" id="MobiDB-lite"/>
    </source>
</evidence>
<feature type="domain" description="Radical SAM core" evidence="14">
    <location>
        <begin position="26"/>
        <end position="250"/>
    </location>
</feature>
<dbReference type="Proteomes" id="UP000610303">
    <property type="component" value="Unassembled WGS sequence"/>
</dbReference>
<dbReference type="InterPro" id="IPR013483">
    <property type="entry name" value="MoaA"/>
</dbReference>
<dbReference type="GO" id="GO:0061799">
    <property type="term" value="F:cyclic pyranopterin monophosphate synthase activity"/>
    <property type="evidence" value="ECO:0007669"/>
    <property type="project" value="TreeGrafter"/>
</dbReference>
<dbReference type="SFLD" id="SFLDG01383">
    <property type="entry name" value="cyclic_pyranopterin_phosphate"/>
    <property type="match status" value="1"/>
</dbReference>
<evidence type="ECO:0000256" key="8">
    <source>
        <dbReference type="ARBA" id="ARBA00023134"/>
    </source>
</evidence>
<keyword evidence="3 12" id="KW-0949">S-adenosyl-L-methionine</keyword>
<dbReference type="SMART" id="SM00729">
    <property type="entry name" value="Elp3"/>
    <property type="match status" value="1"/>
</dbReference>
<feature type="binding site" evidence="12">
    <location>
        <position position="124"/>
    </location>
    <ligand>
        <name>GTP</name>
        <dbReference type="ChEBI" id="CHEBI:37565"/>
    </ligand>
</feature>
<reference evidence="15" key="1">
    <citation type="journal article" date="2014" name="Int. J. Syst. Evol. Microbiol.">
        <title>Complete genome sequence of Corynebacterium casei LMG S-19264T (=DSM 44701T), isolated from a smear-ripened cheese.</title>
        <authorList>
            <consortium name="US DOE Joint Genome Institute (JGI-PGF)"/>
            <person name="Walter F."/>
            <person name="Albersmeier A."/>
            <person name="Kalinowski J."/>
            <person name="Ruckert C."/>
        </authorList>
    </citation>
    <scope>NUCLEOTIDE SEQUENCE</scope>
    <source>
        <strain evidence="15">JCM 3346</strain>
    </source>
</reference>
<comment type="cofactor">
    <cofactor evidence="12">
        <name>[4Fe-4S] cluster</name>
        <dbReference type="ChEBI" id="CHEBI:49883"/>
    </cofactor>
    <text evidence="12">Binds 2 [4Fe-4S] clusters. Binds 1 [4Fe-4S] cluster coordinated with 3 cysteines and an exchangeable S-adenosyl-L-methionine and 1 [4Fe-4S] cluster coordinated with 3 cysteines and the GTP-derived substrate.</text>
</comment>
<feature type="binding site" evidence="12">
    <location>
        <position position="89"/>
    </location>
    <ligand>
        <name>GTP</name>
        <dbReference type="ChEBI" id="CHEBI:37565"/>
    </ligand>
</feature>
<dbReference type="InterPro" id="IPR000385">
    <property type="entry name" value="MoaA_NifB_PqqE_Fe-S-bd_CS"/>
</dbReference>
<dbReference type="GO" id="GO:0051539">
    <property type="term" value="F:4 iron, 4 sulfur cluster binding"/>
    <property type="evidence" value="ECO:0007669"/>
    <property type="project" value="UniProtKB-UniRule"/>
</dbReference>
<keyword evidence="10 12" id="KW-0456">Lyase</keyword>
<dbReference type="InterPro" id="IPR013785">
    <property type="entry name" value="Aldolase_TIM"/>
</dbReference>
<evidence type="ECO:0000256" key="4">
    <source>
        <dbReference type="ARBA" id="ARBA00022723"/>
    </source>
</evidence>
<dbReference type="RefSeq" id="WP_189085886.1">
    <property type="nucleotide sequence ID" value="NZ_BMRJ01000002.1"/>
</dbReference>
<keyword evidence="7 12" id="KW-0411">Iron-sulfur</keyword>
<keyword evidence="5 12" id="KW-0547">Nucleotide-binding</keyword>
<name>A0A918FE08_AGRME</name>
<dbReference type="PROSITE" id="PS51918">
    <property type="entry name" value="RADICAL_SAM"/>
    <property type="match status" value="1"/>
</dbReference>
<feature type="binding site" evidence="12">
    <location>
        <position position="287"/>
    </location>
    <ligand>
        <name>[4Fe-4S] cluster</name>
        <dbReference type="ChEBI" id="CHEBI:49883"/>
        <label>2</label>
        <note>4Fe-4S-substrate</note>
    </ligand>
</feature>
<dbReference type="CDD" id="cd01335">
    <property type="entry name" value="Radical_SAM"/>
    <property type="match status" value="1"/>
</dbReference>
<dbReference type="PANTHER" id="PTHR22960">
    <property type="entry name" value="MOLYBDOPTERIN COFACTOR SYNTHESIS PROTEIN A"/>
    <property type="match status" value="1"/>
</dbReference>
<feature type="region of interest" description="Disordered" evidence="13">
    <location>
        <begin position="1"/>
        <end position="25"/>
    </location>
</feature>
<evidence type="ECO:0000256" key="1">
    <source>
        <dbReference type="ARBA" id="ARBA00012167"/>
    </source>
</evidence>
<keyword evidence="4 12" id="KW-0479">Metal-binding</keyword>
<dbReference type="SFLD" id="SFLDG01067">
    <property type="entry name" value="SPASM/twitch_domain_containing"/>
    <property type="match status" value="1"/>
</dbReference>
<dbReference type="PANTHER" id="PTHR22960:SF0">
    <property type="entry name" value="MOLYBDENUM COFACTOR BIOSYNTHESIS PROTEIN 1"/>
    <property type="match status" value="1"/>
</dbReference>
<evidence type="ECO:0000259" key="14">
    <source>
        <dbReference type="PROSITE" id="PS51918"/>
    </source>
</evidence>